<keyword evidence="2" id="KW-1133">Transmembrane helix</keyword>
<accession>A0ABQ5B6M2</accession>
<name>A0ABQ5B6M2_9ASTR</name>
<dbReference type="Pfam" id="PF13960">
    <property type="entry name" value="DUF4218"/>
    <property type="match status" value="1"/>
</dbReference>
<evidence type="ECO:0000256" key="2">
    <source>
        <dbReference type="SAM" id="Phobius"/>
    </source>
</evidence>
<evidence type="ECO:0000313" key="5">
    <source>
        <dbReference type="Proteomes" id="UP001151760"/>
    </source>
</evidence>
<comment type="caution">
    <text evidence="4">The sequence shown here is derived from an EMBL/GenBank/DDBJ whole genome shotgun (WGS) entry which is preliminary data.</text>
</comment>
<keyword evidence="2" id="KW-0812">Transmembrane</keyword>
<dbReference type="InterPro" id="IPR025452">
    <property type="entry name" value="DUF4218"/>
</dbReference>
<dbReference type="EMBL" id="BQNB010012967">
    <property type="protein sequence ID" value="GJT10163.1"/>
    <property type="molecule type" value="Genomic_DNA"/>
</dbReference>
<dbReference type="Proteomes" id="UP001151760">
    <property type="component" value="Unassembled WGS sequence"/>
</dbReference>
<protein>
    <recommendedName>
        <fullName evidence="3">DUF4218 domain-containing protein</fullName>
    </recommendedName>
</protein>
<feature type="transmembrane region" description="Helical" evidence="2">
    <location>
        <begin position="611"/>
        <end position="632"/>
    </location>
</feature>
<reference evidence="4" key="2">
    <citation type="submission" date="2022-01" db="EMBL/GenBank/DDBJ databases">
        <authorList>
            <person name="Yamashiro T."/>
            <person name="Shiraishi A."/>
            <person name="Satake H."/>
            <person name="Nakayama K."/>
        </authorList>
    </citation>
    <scope>NUCLEOTIDE SEQUENCE</scope>
</reference>
<gene>
    <name evidence="4" type="ORF">Tco_0857205</name>
</gene>
<organism evidence="4 5">
    <name type="scientific">Tanacetum coccineum</name>
    <dbReference type="NCBI Taxonomy" id="301880"/>
    <lineage>
        <taxon>Eukaryota</taxon>
        <taxon>Viridiplantae</taxon>
        <taxon>Streptophyta</taxon>
        <taxon>Embryophyta</taxon>
        <taxon>Tracheophyta</taxon>
        <taxon>Spermatophyta</taxon>
        <taxon>Magnoliopsida</taxon>
        <taxon>eudicotyledons</taxon>
        <taxon>Gunneridae</taxon>
        <taxon>Pentapetalae</taxon>
        <taxon>asterids</taxon>
        <taxon>campanulids</taxon>
        <taxon>Asterales</taxon>
        <taxon>Asteraceae</taxon>
        <taxon>Asteroideae</taxon>
        <taxon>Anthemideae</taxon>
        <taxon>Anthemidinae</taxon>
        <taxon>Tanacetum</taxon>
    </lineage>
</organism>
<keyword evidence="5" id="KW-1185">Reference proteome</keyword>
<evidence type="ECO:0000313" key="4">
    <source>
        <dbReference type="EMBL" id="GJT10163.1"/>
    </source>
</evidence>
<dbReference type="PANTHER" id="PTHR48258">
    <property type="entry name" value="DUF4218 DOMAIN-CONTAINING PROTEIN-RELATED"/>
    <property type="match status" value="1"/>
</dbReference>
<reference evidence="4" key="1">
    <citation type="journal article" date="2022" name="Int. J. Mol. Sci.">
        <title>Draft Genome of Tanacetum Coccineum: Genomic Comparison of Closely Related Tanacetum-Family Plants.</title>
        <authorList>
            <person name="Yamashiro T."/>
            <person name="Shiraishi A."/>
            <person name="Nakayama K."/>
            <person name="Satake H."/>
        </authorList>
    </citation>
    <scope>NUCLEOTIDE SEQUENCE</scope>
</reference>
<feature type="domain" description="DUF4218" evidence="3">
    <location>
        <begin position="74"/>
        <end position="135"/>
    </location>
</feature>
<sequence length="641" mass="71560">MHIEKNALEALLNTLLQNDKTKDTVKARQNLETLKVRKELWLVKKPNGKLEKPHPKYSFTTEGRKRFCKFIKGLCARTLMQQDMSEAKKQSISILIELEQIFPPAFFDIMIHVAIHLPDEAILGGPIRYRFMKKVNDGCSEELFSLACGPISTCTYPACIVNGVKFVVHERDILHTTQCSGVSTLGLDGDVLWSTRRNSGTHYIGNPSSNVTLSVELTNFEHTDLSINSESTEVDASPVNDDNANANEGNAEDDVYAHVRDLNETGSNLRIETGNASLRRAFRQNGQRPLTIGFDYGDLGTFHPTGDYSSMLNSLMGETVKYLPLACEWEEIPEAYKAHIFPTLEYGETEPKMSGLTWLTGVHPDRVAESSECCQPSEEHDSNPSREEIIRARQERIFGYEEHANQVRVASSLQDRSRYLDEVVSSYQQPEHVGKGRKLPVVAPLPSRRGPFRAFPDVISGGNGTGDIEAKRSRVREYEDDHDASGGDHNHHGEDDGAPNGNYNHLGDNDVEEGNSSDSTQLYSDEENVNNYNIHADVEEIKKTANDSDDESIPEFMDEDDDHDEDFGSGQGDFCESLALYLRNERVMTVKSSLELSVLDPNSFFTLDEEGFSATIVVGSGFLVVVLELVLLGSHWVSFNV</sequence>
<evidence type="ECO:0000256" key="1">
    <source>
        <dbReference type="SAM" id="MobiDB-lite"/>
    </source>
</evidence>
<proteinExistence type="predicted"/>
<evidence type="ECO:0000259" key="3">
    <source>
        <dbReference type="Pfam" id="PF13960"/>
    </source>
</evidence>
<feature type="region of interest" description="Disordered" evidence="1">
    <location>
        <begin position="453"/>
        <end position="523"/>
    </location>
</feature>
<keyword evidence="2" id="KW-0472">Membrane</keyword>
<feature type="compositionally biased region" description="Basic and acidic residues" evidence="1">
    <location>
        <begin position="468"/>
        <end position="495"/>
    </location>
</feature>